<evidence type="ECO:0000256" key="5">
    <source>
        <dbReference type="ARBA" id="ARBA00022701"/>
    </source>
</evidence>
<dbReference type="InterPro" id="IPR027417">
    <property type="entry name" value="P-loop_NTPase"/>
</dbReference>
<keyword evidence="13" id="KW-1185">Reference proteome</keyword>
<evidence type="ECO:0000256" key="11">
    <source>
        <dbReference type="RuleBase" id="RU366047"/>
    </source>
</evidence>
<comment type="function">
    <text evidence="11">Acts as one of several non-catalytic accessory components of the cytoplasmic dynein 1 complex that are thought to be involved in linking dynein to cargos and to adapter proteins that regulate dynein function. Cytoplasmic dynein 1 acts as a motor for the intracellular retrograde motility of vesicles and organelles along microtubules. May play a role in binding dynein to membranous organelles or chromosomes.</text>
</comment>
<dbReference type="SUPFAM" id="SSF52540">
    <property type="entry name" value="P-loop containing nucleoside triphosphate hydrolases"/>
    <property type="match status" value="1"/>
</dbReference>
<evidence type="ECO:0000256" key="3">
    <source>
        <dbReference type="ARBA" id="ARBA00022448"/>
    </source>
</evidence>
<reference evidence="12" key="3">
    <citation type="submission" date="2025-08" db="UniProtKB">
        <authorList>
            <consortium name="Ensembl"/>
        </authorList>
    </citation>
    <scope>IDENTIFICATION</scope>
</reference>
<evidence type="ECO:0000256" key="8">
    <source>
        <dbReference type="ARBA" id="ARBA00023017"/>
    </source>
</evidence>
<gene>
    <name evidence="12" type="primary">DYNC1LI1</name>
</gene>
<dbReference type="GO" id="GO:0005813">
    <property type="term" value="C:centrosome"/>
    <property type="evidence" value="ECO:0007669"/>
    <property type="project" value="TreeGrafter"/>
</dbReference>
<keyword evidence="10 11" id="KW-0206">Cytoskeleton</keyword>
<dbReference type="Pfam" id="PF05783">
    <property type="entry name" value="DLIC"/>
    <property type="match status" value="2"/>
</dbReference>
<keyword evidence="6 11" id="KW-0547">Nucleotide-binding</keyword>
<keyword evidence="8 11" id="KW-0243">Dynein</keyword>
<dbReference type="GeneTree" id="ENSGT00390000008295"/>
<evidence type="ECO:0000256" key="10">
    <source>
        <dbReference type="ARBA" id="ARBA00023212"/>
    </source>
</evidence>
<evidence type="ECO:0000256" key="7">
    <source>
        <dbReference type="ARBA" id="ARBA00022840"/>
    </source>
</evidence>
<dbReference type="GO" id="GO:0000226">
    <property type="term" value="P:microtubule cytoskeleton organization"/>
    <property type="evidence" value="ECO:0007669"/>
    <property type="project" value="TreeGrafter"/>
</dbReference>
<name>A0A6Q2YQ26_ESOLU</name>
<dbReference type="InterPro" id="IPR008467">
    <property type="entry name" value="Dynein1_light_intermed_chain"/>
</dbReference>
<keyword evidence="4 11" id="KW-0963">Cytoplasm</keyword>
<dbReference type="Gene3D" id="3.40.50.300">
    <property type="entry name" value="P-loop containing nucleotide triphosphate hydrolases"/>
    <property type="match status" value="1"/>
</dbReference>
<keyword evidence="7 11" id="KW-0067">ATP-binding</keyword>
<comment type="similarity">
    <text evidence="2 11">Belongs to the dynein light intermediate chain family.</text>
</comment>
<keyword evidence="3 11" id="KW-0813">Transport</keyword>
<comment type="subunit">
    <text evidence="11">Homodimer. The cytoplasmic dynein 1 complex consists of two catalytic heavy chains (HCs) and a number of non-catalytic subunits presented by intermediate chains (ICs).</text>
</comment>
<organism evidence="12 13">
    <name type="scientific">Esox lucius</name>
    <name type="common">Northern pike</name>
    <dbReference type="NCBI Taxonomy" id="8010"/>
    <lineage>
        <taxon>Eukaryota</taxon>
        <taxon>Metazoa</taxon>
        <taxon>Chordata</taxon>
        <taxon>Craniata</taxon>
        <taxon>Vertebrata</taxon>
        <taxon>Euteleostomi</taxon>
        <taxon>Actinopterygii</taxon>
        <taxon>Neopterygii</taxon>
        <taxon>Teleostei</taxon>
        <taxon>Protacanthopterygii</taxon>
        <taxon>Esociformes</taxon>
        <taxon>Esocidae</taxon>
        <taxon>Esox</taxon>
    </lineage>
</organism>
<dbReference type="OMA" id="KKATNCD"/>
<dbReference type="PANTHER" id="PTHR12688">
    <property type="entry name" value="DYNEIN LIGHT INTERMEDIATE CHAIN"/>
    <property type="match status" value="1"/>
</dbReference>
<dbReference type="PANTHER" id="PTHR12688:SF2">
    <property type="entry name" value="CYTOPLASMIC DYNEIN 1 LIGHT INTERMEDIATE CHAIN 1"/>
    <property type="match status" value="1"/>
</dbReference>
<dbReference type="GO" id="GO:0005874">
    <property type="term" value="C:microtubule"/>
    <property type="evidence" value="ECO:0007669"/>
    <property type="project" value="UniProtKB-KW"/>
</dbReference>
<dbReference type="Proteomes" id="UP000265140">
    <property type="component" value="Chromosome 20"/>
</dbReference>
<dbReference type="Ensembl" id="ENSELUT00000050412.2">
    <property type="protein sequence ID" value="ENSELUP00000067855.1"/>
    <property type="gene ID" value="ENSELUG00000008274.3"/>
</dbReference>
<protein>
    <recommendedName>
        <fullName evidence="11">Dynein light intermediate chain</fullName>
    </recommendedName>
</protein>
<proteinExistence type="inferred from homology"/>
<dbReference type="GO" id="GO:0007018">
    <property type="term" value="P:microtubule-based movement"/>
    <property type="evidence" value="ECO:0007669"/>
    <property type="project" value="InterPro"/>
</dbReference>
<comment type="subcellular location">
    <subcellularLocation>
        <location evidence="1 11">Cytoplasm</location>
        <location evidence="1 11">Cytoskeleton</location>
    </subcellularLocation>
</comment>
<dbReference type="GO" id="GO:0005524">
    <property type="term" value="F:ATP binding"/>
    <property type="evidence" value="ECO:0007669"/>
    <property type="project" value="UniProtKB-KW"/>
</dbReference>
<dbReference type="PRINTS" id="PR00449">
    <property type="entry name" value="RASTRNSFRMNG"/>
</dbReference>
<evidence type="ECO:0000256" key="4">
    <source>
        <dbReference type="ARBA" id="ARBA00022490"/>
    </source>
</evidence>
<evidence type="ECO:0000256" key="6">
    <source>
        <dbReference type="ARBA" id="ARBA00022741"/>
    </source>
</evidence>
<reference evidence="12" key="2">
    <citation type="submission" date="2020-02" db="EMBL/GenBank/DDBJ databases">
        <title>Esox lucius (northern pike) genome, fEsoLuc1, primary haplotype.</title>
        <authorList>
            <person name="Myers G."/>
            <person name="Karagic N."/>
            <person name="Meyer A."/>
            <person name="Pippel M."/>
            <person name="Reichard M."/>
            <person name="Winkler S."/>
            <person name="Tracey A."/>
            <person name="Sims Y."/>
            <person name="Howe K."/>
            <person name="Rhie A."/>
            <person name="Formenti G."/>
            <person name="Durbin R."/>
            <person name="Fedrigo O."/>
            <person name="Jarvis E.D."/>
        </authorList>
    </citation>
    <scope>NUCLEOTIDE SEQUENCE [LARGE SCALE GENOMIC DNA]</scope>
</reference>
<keyword evidence="9 11" id="KW-0505">Motor protein</keyword>
<evidence type="ECO:0000313" key="13">
    <source>
        <dbReference type="Proteomes" id="UP000265140"/>
    </source>
</evidence>
<dbReference type="GO" id="GO:0045504">
    <property type="term" value="F:dynein heavy chain binding"/>
    <property type="evidence" value="ECO:0007669"/>
    <property type="project" value="TreeGrafter"/>
</dbReference>
<dbReference type="GO" id="GO:0005868">
    <property type="term" value="C:cytoplasmic dynein complex"/>
    <property type="evidence" value="ECO:0007669"/>
    <property type="project" value="UniProtKB-UniRule"/>
</dbReference>
<reference evidence="13" key="1">
    <citation type="journal article" date="2014" name="PLoS ONE">
        <title>The genome and linkage map of the northern pike (Esox lucius): conserved synteny revealed between the salmonid sister group and the Neoteleostei.</title>
        <authorList>
            <person name="Rondeau E.B."/>
            <person name="Minkley D.R."/>
            <person name="Leong J.S."/>
            <person name="Messmer A.M."/>
            <person name="Jantzen J.R."/>
            <person name="von Schalburg K.R."/>
            <person name="Lemon C."/>
            <person name="Bird N.H."/>
            <person name="Koop B.F."/>
        </authorList>
    </citation>
    <scope>NUCLEOTIDE SEQUENCE</scope>
</reference>
<dbReference type="AlphaFoldDB" id="A0A6Q2YQ26"/>
<evidence type="ECO:0000256" key="9">
    <source>
        <dbReference type="ARBA" id="ARBA00023175"/>
    </source>
</evidence>
<sequence length="433" mass="48459">MASAVRITSTANTLNFLENQNSEEEEGQNLWSSILSEVSTRSRSKLPSGKNALILGDTGTGKTTLIAKLQGVEEYVKGRGLEYLYFNVHDDDIDDHAMCNAWILDGDLYHKGLQKFAVCGENLADTMALLVVDMSRPWLVLDSLQKWASVLREHIDKLRVNPETLRDLEQRLVRQFQEYTEPGGDHSASPQRRNPVAGDAEEECVVLPLGDNTLTHNLGVPVMVVCTKCDTFGSLEKDHDYREEHFDFIQSHIRHFCLQYGAALLYTSTKENKNIDLLYKYLVHRLYGFPFDLSAQVVEKDSVFIPSGWDNEKKVAILYENFQSLKKEDKFEEVIIQPPVRKVKSLPDFIISSFSTDVKDLGTKPRAANLDAQPLVMVVFCLSLFCAVPLGGQTSEGVLANFFNSLLSKKSVEGGGGGNTPRTVRKSGVVYLQ</sequence>
<evidence type="ECO:0000256" key="1">
    <source>
        <dbReference type="ARBA" id="ARBA00004245"/>
    </source>
</evidence>
<keyword evidence="5 11" id="KW-0493">Microtubule</keyword>
<dbReference type="Bgee" id="ENSELUG00000008274">
    <property type="expression patterns" value="Expressed in brain and 10 other cell types or tissues"/>
</dbReference>
<evidence type="ECO:0000256" key="2">
    <source>
        <dbReference type="ARBA" id="ARBA00006831"/>
    </source>
</evidence>
<evidence type="ECO:0000313" key="12">
    <source>
        <dbReference type="Ensembl" id="ENSELUP00000067855.1"/>
    </source>
</evidence>
<reference evidence="12" key="4">
    <citation type="submission" date="2025-09" db="UniProtKB">
        <authorList>
            <consortium name="Ensembl"/>
        </authorList>
    </citation>
    <scope>IDENTIFICATION</scope>
</reference>
<accession>A0A6Q2YQ26</accession>
<dbReference type="InterPro" id="IPR022780">
    <property type="entry name" value="Dynein_light_int_chain"/>
</dbReference>